<dbReference type="Proteomes" id="UP000800093">
    <property type="component" value="Unassembled WGS sequence"/>
</dbReference>
<sequence>MNSSQCIEQLIIEKLAPATKEALVQCVEYEGTATNLPGATKVSLTMKKKIRWDQVFKSVKLINVLK</sequence>
<reference evidence="2" key="1">
    <citation type="journal article" date="2020" name="Stud. Mycol.">
        <title>101 Dothideomycetes genomes: A test case for predicting lifestyles and emergence of pathogens.</title>
        <authorList>
            <person name="Haridas S."/>
            <person name="Albert R."/>
            <person name="Binder M."/>
            <person name="Bloem J."/>
            <person name="LaButti K."/>
            <person name="Salamov A."/>
            <person name="Andreopoulos B."/>
            <person name="Baker S."/>
            <person name="Barry K."/>
            <person name="Bills G."/>
            <person name="Bluhm B."/>
            <person name="Cannon C."/>
            <person name="Castanera R."/>
            <person name="Culley D."/>
            <person name="Daum C."/>
            <person name="Ezra D."/>
            <person name="Gonzalez J."/>
            <person name="Henrissat B."/>
            <person name="Kuo A."/>
            <person name="Liang C."/>
            <person name="Lipzen A."/>
            <person name="Lutzoni F."/>
            <person name="Magnuson J."/>
            <person name="Mondo S."/>
            <person name="Nolan M."/>
            <person name="Ohm R."/>
            <person name="Pangilinan J."/>
            <person name="Park H.-J."/>
            <person name="Ramirez L."/>
            <person name="Alfaro M."/>
            <person name="Sun H."/>
            <person name="Tritt A."/>
            <person name="Yoshinaga Y."/>
            <person name="Zwiers L.-H."/>
            <person name="Turgeon B."/>
            <person name="Goodwin S."/>
            <person name="Spatafora J."/>
            <person name="Crous P."/>
            <person name="Grigoriev I."/>
        </authorList>
    </citation>
    <scope>NUCLEOTIDE SEQUENCE [LARGE SCALE GENOMIC DNA]</scope>
    <source>
        <strain evidence="2">CBS 304.66</strain>
    </source>
</reference>
<accession>A0A9P4K393</accession>
<dbReference type="OrthoDB" id="4588160at2759"/>
<evidence type="ECO:0000313" key="1">
    <source>
        <dbReference type="EMBL" id="KAF2261787.1"/>
    </source>
</evidence>
<name>A0A9P4K393_9PLEO</name>
<dbReference type="AlphaFoldDB" id="A0A9P4K393"/>
<evidence type="ECO:0000313" key="2">
    <source>
        <dbReference type="Proteomes" id="UP000800093"/>
    </source>
</evidence>
<dbReference type="EMBL" id="ML986650">
    <property type="protein sequence ID" value="KAF2261787.1"/>
    <property type="molecule type" value="Genomic_DNA"/>
</dbReference>
<protein>
    <submittedName>
        <fullName evidence="1">Uncharacterized protein</fullName>
    </submittedName>
</protein>
<proteinExistence type="predicted"/>
<comment type="caution">
    <text evidence="1">The sequence shown here is derived from an EMBL/GenBank/DDBJ whole genome shotgun (WGS) entry which is preliminary data.</text>
</comment>
<keyword evidence="2" id="KW-1185">Reference proteome</keyword>
<gene>
    <name evidence="1" type="ORF">CC78DRAFT_469461</name>
</gene>
<organism evidence="1 2">
    <name type="scientific">Lojkania enalia</name>
    <dbReference type="NCBI Taxonomy" id="147567"/>
    <lineage>
        <taxon>Eukaryota</taxon>
        <taxon>Fungi</taxon>
        <taxon>Dikarya</taxon>
        <taxon>Ascomycota</taxon>
        <taxon>Pezizomycotina</taxon>
        <taxon>Dothideomycetes</taxon>
        <taxon>Pleosporomycetidae</taxon>
        <taxon>Pleosporales</taxon>
        <taxon>Pleosporales incertae sedis</taxon>
        <taxon>Lojkania</taxon>
    </lineage>
</organism>